<dbReference type="PANTHER" id="PTHR46239">
    <property type="entry name" value="DNA REPAIR PROTEIN RAD51 HOMOLOG 3 RAD51C"/>
    <property type="match status" value="1"/>
</dbReference>
<dbReference type="GO" id="GO:0008821">
    <property type="term" value="F:crossover junction DNA endonuclease activity"/>
    <property type="evidence" value="ECO:0007669"/>
    <property type="project" value="TreeGrafter"/>
</dbReference>
<name>A0A7S0RPA0_9CHLO</name>
<dbReference type="GO" id="GO:0007131">
    <property type="term" value="P:reciprocal meiotic recombination"/>
    <property type="evidence" value="ECO:0007669"/>
    <property type="project" value="TreeGrafter"/>
</dbReference>
<accession>A0A7S0RPA0</accession>
<dbReference type="SUPFAM" id="SSF52540">
    <property type="entry name" value="P-loop containing nucleoside triphosphate hydrolases"/>
    <property type="match status" value="1"/>
</dbReference>
<dbReference type="PROSITE" id="PS50162">
    <property type="entry name" value="RECA_2"/>
    <property type="match status" value="1"/>
</dbReference>
<dbReference type="InterPro" id="IPR016467">
    <property type="entry name" value="DNA_recomb/repair_RecA-like"/>
</dbReference>
<dbReference type="GO" id="GO:0005524">
    <property type="term" value="F:ATP binding"/>
    <property type="evidence" value="ECO:0007669"/>
    <property type="project" value="UniProtKB-KW"/>
</dbReference>
<keyword evidence="3" id="KW-0227">DNA damage</keyword>
<evidence type="ECO:0000256" key="3">
    <source>
        <dbReference type="ARBA" id="ARBA00022763"/>
    </source>
</evidence>
<evidence type="ECO:0000256" key="2">
    <source>
        <dbReference type="ARBA" id="ARBA00022741"/>
    </source>
</evidence>
<organism evidence="9">
    <name type="scientific">Chlamydomonas leiostraca</name>
    <dbReference type="NCBI Taxonomy" id="1034604"/>
    <lineage>
        <taxon>Eukaryota</taxon>
        <taxon>Viridiplantae</taxon>
        <taxon>Chlorophyta</taxon>
        <taxon>core chlorophytes</taxon>
        <taxon>Chlorophyceae</taxon>
        <taxon>CS clade</taxon>
        <taxon>Chlamydomonadales</taxon>
        <taxon>Chlamydomonadaceae</taxon>
        <taxon>Chlamydomonas</taxon>
    </lineage>
</organism>
<dbReference type="GO" id="GO:0000400">
    <property type="term" value="F:four-way junction DNA binding"/>
    <property type="evidence" value="ECO:0007669"/>
    <property type="project" value="TreeGrafter"/>
</dbReference>
<keyword evidence="6" id="KW-0539">Nucleus</keyword>
<evidence type="ECO:0000256" key="5">
    <source>
        <dbReference type="ARBA" id="ARBA00023204"/>
    </source>
</evidence>
<reference evidence="9" key="1">
    <citation type="submission" date="2021-01" db="EMBL/GenBank/DDBJ databases">
        <authorList>
            <person name="Corre E."/>
            <person name="Pelletier E."/>
            <person name="Niang G."/>
            <person name="Scheremetjew M."/>
            <person name="Finn R."/>
            <person name="Kale V."/>
            <person name="Holt S."/>
            <person name="Cochrane G."/>
            <person name="Meng A."/>
            <person name="Brown T."/>
            <person name="Cohen L."/>
        </authorList>
    </citation>
    <scope>NUCLEOTIDE SEQUENCE</scope>
    <source>
        <strain evidence="9">SAG 11-49</strain>
    </source>
</reference>
<evidence type="ECO:0000256" key="4">
    <source>
        <dbReference type="ARBA" id="ARBA00022840"/>
    </source>
</evidence>
<dbReference type="GO" id="GO:0000707">
    <property type="term" value="P:meiotic DNA recombinase assembly"/>
    <property type="evidence" value="ECO:0007669"/>
    <property type="project" value="TreeGrafter"/>
</dbReference>
<proteinExistence type="predicted"/>
<evidence type="ECO:0000256" key="7">
    <source>
        <dbReference type="ARBA" id="ARBA00040674"/>
    </source>
</evidence>
<keyword evidence="4" id="KW-0067">ATP-binding</keyword>
<feature type="domain" description="RecA family profile 1" evidence="8">
    <location>
        <begin position="87"/>
        <end position="279"/>
    </location>
</feature>
<evidence type="ECO:0000313" key="9">
    <source>
        <dbReference type="EMBL" id="CAD8683715.1"/>
    </source>
</evidence>
<protein>
    <recommendedName>
        <fullName evidence="7">DNA repair protein RAD51 homolog 3</fullName>
    </recommendedName>
</protein>
<dbReference type="PIRSF" id="PIRSF005856">
    <property type="entry name" value="Rad51"/>
    <property type="match status" value="1"/>
</dbReference>
<comment type="subcellular location">
    <subcellularLocation>
        <location evidence="1">Nucleus</location>
    </subcellularLocation>
</comment>
<dbReference type="Gene3D" id="3.40.50.300">
    <property type="entry name" value="P-loop containing nucleotide triphosphate hydrolases"/>
    <property type="match status" value="1"/>
</dbReference>
<dbReference type="GO" id="GO:0033065">
    <property type="term" value="C:Rad51C-XRCC3 complex"/>
    <property type="evidence" value="ECO:0007669"/>
    <property type="project" value="TreeGrafter"/>
</dbReference>
<evidence type="ECO:0000259" key="8">
    <source>
        <dbReference type="PROSITE" id="PS50162"/>
    </source>
</evidence>
<sequence length="345" mass="36403">MQWSGPLPRQQVITLPLAPGVRTRLLAAGYLSVQDLEHVPPQQLAASAGILYEEAAEVLVLARARTMQQSAAIPSHTAAELREAEVAAPRIATMCGALDALLGGGVACGHVTEFCGVPGVGKTQLGIQLSVNVQIPAALHGVGGAAVYIDTEGSFMIDRVHDIAQATLQSVADHVACDPTLSPEARAAAEGFSLASVLSRIHYFRIHSASEQLALVTLLEPFLAQHPGVRLLVIDSVTFHFRQDLKDLGARARVLTGLAQDLMALAEAHGLAVVLMNQVATRVQGEGASRLVPALGESWGQAASTRVILHWQGETRQALMYKSPSLPQGVAQYAIVQGGVRDVAQ</sequence>
<dbReference type="InterPro" id="IPR052093">
    <property type="entry name" value="HR_Repair_Mediator"/>
</dbReference>
<dbReference type="InterPro" id="IPR013632">
    <property type="entry name" value="Rad51_C"/>
</dbReference>
<dbReference type="AlphaFoldDB" id="A0A7S0RPA0"/>
<evidence type="ECO:0000256" key="1">
    <source>
        <dbReference type="ARBA" id="ARBA00004123"/>
    </source>
</evidence>
<dbReference type="CDD" id="cd19492">
    <property type="entry name" value="Rad51C"/>
    <property type="match status" value="1"/>
</dbReference>
<dbReference type="GO" id="GO:0033063">
    <property type="term" value="C:Rad51B-Rad51C-Rad51D-XRCC2 complex"/>
    <property type="evidence" value="ECO:0007669"/>
    <property type="project" value="TreeGrafter"/>
</dbReference>
<dbReference type="GO" id="GO:0005657">
    <property type="term" value="C:replication fork"/>
    <property type="evidence" value="ECO:0007669"/>
    <property type="project" value="TreeGrafter"/>
</dbReference>
<gene>
    <name evidence="9" type="ORF">CLEI1391_LOCUS11375</name>
</gene>
<dbReference type="EMBL" id="HBFB01020205">
    <property type="protein sequence ID" value="CAD8683715.1"/>
    <property type="molecule type" value="Transcribed_RNA"/>
</dbReference>
<evidence type="ECO:0000256" key="6">
    <source>
        <dbReference type="ARBA" id="ARBA00023242"/>
    </source>
</evidence>
<dbReference type="InterPro" id="IPR027417">
    <property type="entry name" value="P-loop_NTPase"/>
</dbReference>
<dbReference type="Pfam" id="PF08423">
    <property type="entry name" value="Rad51"/>
    <property type="match status" value="2"/>
</dbReference>
<dbReference type="GO" id="GO:0140664">
    <property type="term" value="F:ATP-dependent DNA damage sensor activity"/>
    <property type="evidence" value="ECO:0007669"/>
    <property type="project" value="InterPro"/>
</dbReference>
<keyword evidence="2" id="KW-0547">Nucleotide-binding</keyword>
<dbReference type="PANTHER" id="PTHR46239:SF1">
    <property type="entry name" value="DNA REPAIR PROTEIN RAD51 HOMOLOG 3"/>
    <property type="match status" value="1"/>
</dbReference>
<keyword evidence="5" id="KW-0234">DNA repair</keyword>
<dbReference type="InterPro" id="IPR020588">
    <property type="entry name" value="RecA_ATP-bd"/>
</dbReference>